<dbReference type="Proteomes" id="UP000091918">
    <property type="component" value="Unassembled WGS sequence"/>
</dbReference>
<feature type="chain" id="PRO_5008598100" description="Fungal calcium binding protein domain-containing protein" evidence="1">
    <location>
        <begin position="23"/>
        <end position="105"/>
    </location>
</feature>
<feature type="domain" description="Fungal calcium binding protein" evidence="2">
    <location>
        <begin position="65"/>
        <end position="105"/>
    </location>
</feature>
<dbReference type="Pfam" id="PF12192">
    <property type="entry name" value="CBP"/>
    <property type="match status" value="1"/>
</dbReference>
<gene>
    <name evidence="3" type="ORF">ACJ72_07830</name>
</gene>
<accession>A0A1B7NMF6</accession>
<evidence type="ECO:0000313" key="4">
    <source>
        <dbReference type="Proteomes" id="UP000091918"/>
    </source>
</evidence>
<protein>
    <recommendedName>
        <fullName evidence="2">Fungal calcium binding protein domain-containing protein</fullName>
    </recommendedName>
</protein>
<evidence type="ECO:0000256" key="1">
    <source>
        <dbReference type="SAM" id="SignalP"/>
    </source>
</evidence>
<keyword evidence="1" id="KW-0732">Signal</keyword>
<dbReference type="AlphaFoldDB" id="A0A1B7NMF6"/>
<evidence type="ECO:0000313" key="3">
    <source>
        <dbReference type="EMBL" id="OAX77866.1"/>
    </source>
</evidence>
<sequence length="105" mass="10497">MHFSKVVGPVFALLCAVSAAPATPDLDPQDGSGVDPRVTQMLANFEAGLNKYGESLTSFISSDCNLACSSATCAAAVAELGLNPWADAACVANAATADVAACQGC</sequence>
<comment type="caution">
    <text evidence="3">The sequence shown here is derived from an EMBL/GenBank/DDBJ whole genome shotgun (WGS) entry which is preliminary data.</text>
</comment>
<feature type="signal peptide" evidence="1">
    <location>
        <begin position="1"/>
        <end position="22"/>
    </location>
</feature>
<reference evidence="3 4" key="1">
    <citation type="submission" date="2015-07" db="EMBL/GenBank/DDBJ databases">
        <title>Emmonsia species relationships and genome sequence.</title>
        <authorList>
            <person name="Cuomo C.A."/>
            <person name="Schwartz I.S."/>
            <person name="Kenyon C."/>
            <person name="de Hoog G.S."/>
            <person name="Govender N.P."/>
            <person name="Botha A."/>
            <person name="Moreno L."/>
            <person name="de Vries M."/>
            <person name="Munoz J.F."/>
            <person name="Stielow J.B."/>
        </authorList>
    </citation>
    <scope>NUCLEOTIDE SEQUENCE [LARGE SCALE GENOMIC DNA]</scope>
    <source>
        <strain evidence="3 4">CBS 136260</strain>
    </source>
</reference>
<dbReference type="Gene3D" id="1.10.1740.120">
    <property type="match status" value="1"/>
</dbReference>
<dbReference type="EMBL" id="LGUA01001971">
    <property type="protein sequence ID" value="OAX77866.1"/>
    <property type="molecule type" value="Genomic_DNA"/>
</dbReference>
<keyword evidence="4" id="KW-1185">Reference proteome</keyword>
<evidence type="ECO:0000259" key="2">
    <source>
        <dbReference type="Pfam" id="PF12192"/>
    </source>
</evidence>
<proteinExistence type="predicted"/>
<organism evidence="3 4">
    <name type="scientific">Emergomyces africanus</name>
    <dbReference type="NCBI Taxonomy" id="1955775"/>
    <lineage>
        <taxon>Eukaryota</taxon>
        <taxon>Fungi</taxon>
        <taxon>Dikarya</taxon>
        <taxon>Ascomycota</taxon>
        <taxon>Pezizomycotina</taxon>
        <taxon>Eurotiomycetes</taxon>
        <taxon>Eurotiomycetidae</taxon>
        <taxon>Onygenales</taxon>
        <taxon>Ajellomycetaceae</taxon>
        <taxon>Emergomyces</taxon>
    </lineage>
</organism>
<name>A0A1B7NMF6_9EURO</name>
<dbReference type="InterPro" id="IPR022013">
    <property type="entry name" value="CBP"/>
</dbReference>